<feature type="compositionally biased region" description="Acidic residues" evidence="1">
    <location>
        <begin position="78"/>
        <end position="91"/>
    </location>
</feature>
<reference evidence="3 4" key="1">
    <citation type="journal article" date="2021" name="BMC Biol.">
        <title>Horizontally acquired antibacterial genes associated with adaptive radiation of ladybird beetles.</title>
        <authorList>
            <person name="Li H.S."/>
            <person name="Tang X.F."/>
            <person name="Huang Y.H."/>
            <person name="Xu Z.Y."/>
            <person name="Chen M.L."/>
            <person name="Du X.Y."/>
            <person name="Qiu B.Y."/>
            <person name="Chen P.T."/>
            <person name="Zhang W."/>
            <person name="Slipinski A."/>
            <person name="Escalona H.E."/>
            <person name="Waterhouse R.M."/>
            <person name="Zwick A."/>
            <person name="Pang H."/>
        </authorList>
    </citation>
    <scope>NUCLEOTIDE SEQUENCE [LARGE SCALE GENOMIC DNA]</scope>
    <source>
        <strain evidence="3">SYSU2018</strain>
    </source>
</reference>
<dbReference type="Pfam" id="PF13843">
    <property type="entry name" value="DDE_Tnp_1_7"/>
    <property type="match status" value="1"/>
</dbReference>
<gene>
    <name evidence="3" type="ORF">HHI36_005171</name>
</gene>
<feature type="compositionally biased region" description="Acidic residues" evidence="1">
    <location>
        <begin position="124"/>
        <end position="139"/>
    </location>
</feature>
<dbReference type="AlphaFoldDB" id="A0ABD2NTG1"/>
<evidence type="ECO:0000313" key="3">
    <source>
        <dbReference type="EMBL" id="KAL3281968.1"/>
    </source>
</evidence>
<comment type="caution">
    <text evidence="3">The sequence shown here is derived from an EMBL/GenBank/DDBJ whole genome shotgun (WGS) entry which is preliminary data.</text>
</comment>
<dbReference type="PANTHER" id="PTHR47055">
    <property type="entry name" value="DDE_TNP_1_7 DOMAIN-CONTAINING PROTEIN"/>
    <property type="match status" value="1"/>
</dbReference>
<proteinExistence type="predicted"/>
<protein>
    <recommendedName>
        <fullName evidence="2">PiggyBac transposable element-derived protein domain-containing protein</fullName>
    </recommendedName>
</protein>
<name>A0ABD2NTG1_9CUCU</name>
<evidence type="ECO:0000313" key="4">
    <source>
        <dbReference type="Proteomes" id="UP001516400"/>
    </source>
</evidence>
<evidence type="ECO:0000256" key="1">
    <source>
        <dbReference type="SAM" id="MobiDB-lite"/>
    </source>
</evidence>
<feature type="region of interest" description="Disordered" evidence="1">
    <location>
        <begin position="35"/>
        <end position="91"/>
    </location>
</feature>
<organism evidence="3 4">
    <name type="scientific">Cryptolaemus montrouzieri</name>
    <dbReference type="NCBI Taxonomy" id="559131"/>
    <lineage>
        <taxon>Eukaryota</taxon>
        <taxon>Metazoa</taxon>
        <taxon>Ecdysozoa</taxon>
        <taxon>Arthropoda</taxon>
        <taxon>Hexapoda</taxon>
        <taxon>Insecta</taxon>
        <taxon>Pterygota</taxon>
        <taxon>Neoptera</taxon>
        <taxon>Endopterygota</taxon>
        <taxon>Coleoptera</taxon>
        <taxon>Polyphaga</taxon>
        <taxon>Cucujiformia</taxon>
        <taxon>Coccinelloidea</taxon>
        <taxon>Coccinellidae</taxon>
        <taxon>Scymninae</taxon>
        <taxon>Scymnini</taxon>
        <taxon>Cryptolaemus</taxon>
    </lineage>
</organism>
<keyword evidence="4" id="KW-1185">Reference proteome</keyword>
<evidence type="ECO:0000259" key="2">
    <source>
        <dbReference type="Pfam" id="PF13843"/>
    </source>
</evidence>
<feature type="region of interest" description="Disordered" evidence="1">
    <location>
        <begin position="124"/>
        <end position="148"/>
    </location>
</feature>
<dbReference type="Proteomes" id="UP001516400">
    <property type="component" value="Unassembled WGS sequence"/>
</dbReference>
<sequence>MWYVSFEFGTWPLMDPPFQNGAMDARTFYVKMKKNQEPARTSEVAESIRTVRGQGKNGKGKHEVQSDSADIYINPPIDDSEGDYESSDTEDDVELSNKFSSKILSATADASLKYIIGEKWNTEETDKEDDDYSSEENDEPASKKPENLGCLIPRTVRGQKGNWKCKERWRNGDFAKKLLILQILKVLISQFRWNYSNYSWDVDLFQYVKVQTNLFASERKHNNQFQISNVRSRVVTCIAVLIRVYEILASRKLGLLILKFIHSSNNNTEVPTGDKFRKIRPLLQHLNRNFSKYAQVMENVDVDVLYCTISCKQRIQGKPIRYIIKFSIRSFKYSIRPKSGHVPFMEFFPKSCCYDSLRIKIS</sequence>
<feature type="domain" description="PiggyBac transposable element-derived protein" evidence="2">
    <location>
        <begin position="257"/>
        <end position="326"/>
    </location>
</feature>
<dbReference type="InterPro" id="IPR029526">
    <property type="entry name" value="PGBD"/>
</dbReference>
<accession>A0ABD2NTG1</accession>
<dbReference type="InterPro" id="IPR052638">
    <property type="entry name" value="PiggyBac_TE-derived"/>
</dbReference>
<dbReference type="EMBL" id="JABFTP020000144">
    <property type="protein sequence ID" value="KAL3281968.1"/>
    <property type="molecule type" value="Genomic_DNA"/>
</dbReference>
<dbReference type="PANTHER" id="PTHR47055:SF3">
    <property type="entry name" value="PHORBOL-ESTER_DAG-TYPE DOMAIN-CONTAINING PROTEIN"/>
    <property type="match status" value="1"/>
</dbReference>